<evidence type="ECO:0008006" key="5">
    <source>
        <dbReference type="Google" id="ProtNLM"/>
    </source>
</evidence>
<feature type="transmembrane region" description="Helical" evidence="2">
    <location>
        <begin position="111"/>
        <end position="130"/>
    </location>
</feature>
<organism evidence="3 4">
    <name type="scientific">Nocardia terpenica</name>
    <dbReference type="NCBI Taxonomy" id="455432"/>
    <lineage>
        <taxon>Bacteria</taxon>
        <taxon>Bacillati</taxon>
        <taxon>Actinomycetota</taxon>
        <taxon>Actinomycetes</taxon>
        <taxon>Mycobacteriales</taxon>
        <taxon>Nocardiaceae</taxon>
        <taxon>Nocardia</taxon>
    </lineage>
</organism>
<dbReference type="OrthoDB" id="3694109at2"/>
<dbReference type="RefSeq" id="WP_067577298.1">
    <property type="nucleotide sequence ID" value="NZ_JABMCZ010000003.1"/>
</dbReference>
<keyword evidence="2" id="KW-1133">Transmembrane helix</keyword>
<evidence type="ECO:0000313" key="4">
    <source>
        <dbReference type="Proteomes" id="UP000076512"/>
    </source>
</evidence>
<proteinExistence type="predicted"/>
<dbReference type="EMBL" id="LWGR01000012">
    <property type="protein sequence ID" value="KZM71624.1"/>
    <property type="molecule type" value="Genomic_DNA"/>
</dbReference>
<evidence type="ECO:0000256" key="2">
    <source>
        <dbReference type="SAM" id="Phobius"/>
    </source>
</evidence>
<feature type="compositionally biased region" description="Gly residues" evidence="1">
    <location>
        <begin position="393"/>
        <end position="407"/>
    </location>
</feature>
<keyword evidence="4" id="KW-1185">Reference proteome</keyword>
<feature type="region of interest" description="Disordered" evidence="1">
    <location>
        <begin position="351"/>
        <end position="488"/>
    </location>
</feature>
<feature type="compositionally biased region" description="Polar residues" evidence="1">
    <location>
        <begin position="454"/>
        <end position="470"/>
    </location>
</feature>
<accession>A0A164KQ98</accession>
<gene>
    <name evidence="3" type="ORF">AWN90_02550</name>
</gene>
<keyword evidence="2" id="KW-0472">Membrane</keyword>
<feature type="transmembrane region" description="Helical" evidence="2">
    <location>
        <begin position="230"/>
        <end position="247"/>
    </location>
</feature>
<feature type="compositionally biased region" description="Low complexity" evidence="1">
    <location>
        <begin position="432"/>
        <end position="452"/>
    </location>
</feature>
<reference evidence="3 4" key="1">
    <citation type="submission" date="2016-04" db="EMBL/GenBank/DDBJ databases">
        <authorList>
            <person name="Evans L.H."/>
            <person name="Alamgir A."/>
            <person name="Owens N."/>
            <person name="Weber N.D."/>
            <person name="Virtaneva K."/>
            <person name="Barbian K."/>
            <person name="Babar A."/>
            <person name="Rosenke K."/>
        </authorList>
    </citation>
    <scope>NUCLEOTIDE SEQUENCE [LARGE SCALE GENOMIC DNA]</scope>
    <source>
        <strain evidence="3 4">IFM 0406</strain>
    </source>
</reference>
<feature type="compositionally biased region" description="Gly residues" evidence="1">
    <location>
        <begin position="416"/>
        <end position="431"/>
    </location>
</feature>
<feature type="transmembrane region" description="Helical" evidence="2">
    <location>
        <begin position="294"/>
        <end position="314"/>
    </location>
</feature>
<dbReference type="AlphaFoldDB" id="A0A164KQ98"/>
<feature type="transmembrane region" description="Helical" evidence="2">
    <location>
        <begin position="259"/>
        <end position="282"/>
    </location>
</feature>
<comment type="caution">
    <text evidence="3">The sequence shown here is derived from an EMBL/GenBank/DDBJ whole genome shotgun (WGS) entry which is preliminary data.</text>
</comment>
<feature type="transmembrane region" description="Helical" evidence="2">
    <location>
        <begin position="202"/>
        <end position="223"/>
    </location>
</feature>
<dbReference type="STRING" id="455432.AWN90_02550"/>
<sequence>MKARLLARVAVLVSVVVTGTVSVMVMVCAPAQADPSSLGVCDLPGVSTVCNLGQQAVTSAAGSGFKEIVDSMLDGFAKLLEWSLSWWVRLPSPDLTDMSALSTVREYTTGLQVLLMTGAVMITAARLALAKRGALAGEVQESFMAFARAVFASWMFAAVITMATRAGDEFSNWLITDAAHGDPSSALSHLVEFSALTSKTGLGMTGMFILGLIGFIGALLQLALLVIRQALLIVVVAVIPIAASAAGTGPGSQAYKRLIGWAVAFALFKPVGAIVYLVAFSAAGAGGSDVQQQLLGLILLALVALVLPALMRMVAPAVSTMGSGGAGVAAAAMLGSGVGMGAAMGAKAGTQAAGGSSQSASHSGGTSGSTNQTSSSSPGSGGRSLAPSSAGADGSGGVAPSGGGSGGSTAARSGSGAVGGGQASAAGGAGASSGAAAAAGPAAAAVVAGEAVRATTQRLGEASQQISGETNAGADNGSRALGEHEVRR</sequence>
<dbReference type="Pfam" id="PF19590">
    <property type="entry name" value="TrbL_3"/>
    <property type="match status" value="1"/>
</dbReference>
<evidence type="ECO:0000313" key="3">
    <source>
        <dbReference type="EMBL" id="KZM71624.1"/>
    </source>
</evidence>
<feature type="compositionally biased region" description="Low complexity" evidence="1">
    <location>
        <begin position="351"/>
        <end position="392"/>
    </location>
</feature>
<dbReference type="InterPro" id="IPR045782">
    <property type="entry name" value="TrbL_3"/>
</dbReference>
<keyword evidence="2" id="KW-0812">Transmembrane</keyword>
<dbReference type="Proteomes" id="UP000076512">
    <property type="component" value="Unassembled WGS sequence"/>
</dbReference>
<name>A0A164KQ98_9NOCA</name>
<protein>
    <recommendedName>
        <fullName evidence="5">Conjugal transfer protein TrbL</fullName>
    </recommendedName>
</protein>
<feature type="transmembrane region" description="Helical" evidence="2">
    <location>
        <begin position="326"/>
        <end position="346"/>
    </location>
</feature>
<feature type="transmembrane region" description="Helical" evidence="2">
    <location>
        <begin position="142"/>
        <end position="163"/>
    </location>
</feature>
<evidence type="ECO:0000256" key="1">
    <source>
        <dbReference type="SAM" id="MobiDB-lite"/>
    </source>
</evidence>